<gene>
    <name evidence="2" type="ORF">HK097_009287</name>
</gene>
<protein>
    <submittedName>
        <fullName evidence="2">Uncharacterized protein</fullName>
    </submittedName>
</protein>
<name>A0AAD5SJC8_9FUNG</name>
<comment type="caution">
    <text evidence="2">The sequence shown here is derived from an EMBL/GenBank/DDBJ whole genome shotgun (WGS) entry which is preliminary data.</text>
</comment>
<evidence type="ECO:0000313" key="2">
    <source>
        <dbReference type="EMBL" id="KAJ3055784.1"/>
    </source>
</evidence>
<dbReference type="AlphaFoldDB" id="A0AAD5SJC8"/>
<accession>A0AAD5SJC8</accession>
<sequence length="88" mass="9523">MKIPRYAPRAPINRPMQHISISMHPAKPPLPRQVGQQGRWVTPFTHSSNVNGDLKGGLQRAAIIYTPPHLEQVAAGKVGGVAGGEVRK</sequence>
<dbReference type="EMBL" id="JADGJD010000060">
    <property type="protein sequence ID" value="KAJ3055784.1"/>
    <property type="molecule type" value="Genomic_DNA"/>
</dbReference>
<dbReference type="Proteomes" id="UP001212841">
    <property type="component" value="Unassembled WGS sequence"/>
</dbReference>
<proteinExistence type="predicted"/>
<organism evidence="2 3">
    <name type="scientific">Rhizophlyctis rosea</name>
    <dbReference type="NCBI Taxonomy" id="64517"/>
    <lineage>
        <taxon>Eukaryota</taxon>
        <taxon>Fungi</taxon>
        <taxon>Fungi incertae sedis</taxon>
        <taxon>Chytridiomycota</taxon>
        <taxon>Chytridiomycota incertae sedis</taxon>
        <taxon>Chytridiomycetes</taxon>
        <taxon>Rhizophlyctidales</taxon>
        <taxon>Rhizophlyctidaceae</taxon>
        <taxon>Rhizophlyctis</taxon>
    </lineage>
</organism>
<evidence type="ECO:0000256" key="1">
    <source>
        <dbReference type="SAM" id="MobiDB-lite"/>
    </source>
</evidence>
<reference evidence="2" key="1">
    <citation type="submission" date="2020-05" db="EMBL/GenBank/DDBJ databases">
        <title>Phylogenomic resolution of chytrid fungi.</title>
        <authorList>
            <person name="Stajich J.E."/>
            <person name="Amses K."/>
            <person name="Simmons R."/>
            <person name="Seto K."/>
            <person name="Myers J."/>
            <person name="Bonds A."/>
            <person name="Quandt C.A."/>
            <person name="Barry K."/>
            <person name="Liu P."/>
            <person name="Grigoriev I."/>
            <person name="Longcore J.E."/>
            <person name="James T.Y."/>
        </authorList>
    </citation>
    <scope>NUCLEOTIDE SEQUENCE</scope>
    <source>
        <strain evidence="2">JEL0318</strain>
    </source>
</reference>
<keyword evidence="3" id="KW-1185">Reference proteome</keyword>
<evidence type="ECO:0000313" key="3">
    <source>
        <dbReference type="Proteomes" id="UP001212841"/>
    </source>
</evidence>
<feature type="region of interest" description="Disordered" evidence="1">
    <location>
        <begin position="1"/>
        <end position="36"/>
    </location>
</feature>